<dbReference type="PROSITE" id="PS50059">
    <property type="entry name" value="FKBP_PPIASE"/>
    <property type="match status" value="2"/>
</dbReference>
<sequence length="317" mass="34975">MRSKLHLLLIFLVTVSLFSCKKGGEDATESEKRVLDAWISLHYKDLAPNASGFYFIPVEEGTGAAPVDLDYVYVNYTVEQLNGDVIYSTDSLVADNWGLATAHFAPELTRLGVSGSAQSGIAEAIRLMRVGGKSKLILPSNLAYGLNALRGVSNPLVLKLELFSVFEDIAKNEKDSVVRYKTDNSLTETIDGKDGLYYKQIVQQDTCKGKYLKDYASSVKVWYVGRYLDGYIFDTNIDSVATKAGITASSTALLNVEFGKNGVVLAFEEVVKMMWLQEKTILVTTSEFAYGIQGKGTISPYTPLVFEITIDKIYVKK</sequence>
<dbReference type="STRING" id="1640674.SAMN05216323_106018"/>
<dbReference type="PROSITE" id="PS51257">
    <property type="entry name" value="PROKAR_LIPOPROTEIN"/>
    <property type="match status" value="1"/>
</dbReference>
<dbReference type="Pfam" id="PF00254">
    <property type="entry name" value="FKBP_C"/>
    <property type="match status" value="2"/>
</dbReference>
<feature type="domain" description="PPIase FKBP-type" evidence="7">
    <location>
        <begin position="69"/>
        <end position="166"/>
    </location>
</feature>
<keyword evidence="3 5" id="KW-0697">Rotamase</keyword>
<dbReference type="PANTHER" id="PTHR43811">
    <property type="entry name" value="FKBP-TYPE PEPTIDYL-PROLYL CIS-TRANS ISOMERASE FKPA"/>
    <property type="match status" value="1"/>
</dbReference>
<organism evidence="8 9">
    <name type="scientific">Williamwhitmania taraxaci</name>
    <dbReference type="NCBI Taxonomy" id="1640674"/>
    <lineage>
        <taxon>Bacteria</taxon>
        <taxon>Pseudomonadati</taxon>
        <taxon>Bacteroidota</taxon>
        <taxon>Bacteroidia</taxon>
        <taxon>Bacteroidales</taxon>
        <taxon>Williamwhitmaniaceae</taxon>
        <taxon>Williamwhitmania</taxon>
    </lineage>
</organism>
<dbReference type="PANTHER" id="PTHR43811:SF19">
    <property type="entry name" value="39 KDA FK506-BINDING NUCLEAR PROTEIN"/>
    <property type="match status" value="1"/>
</dbReference>
<reference evidence="8 9" key="1">
    <citation type="submission" date="2016-09" db="EMBL/GenBank/DDBJ databases">
        <authorList>
            <person name="Capua I."/>
            <person name="De Benedictis P."/>
            <person name="Joannis T."/>
            <person name="Lombin L.H."/>
            <person name="Cattoli G."/>
        </authorList>
    </citation>
    <scope>NUCLEOTIDE SEQUENCE [LARGE SCALE GENOMIC DNA]</scope>
    <source>
        <strain evidence="8 9">A7P-90m</strain>
    </source>
</reference>
<dbReference type="EMBL" id="FMYP01000060">
    <property type="protein sequence ID" value="SDC90335.1"/>
    <property type="molecule type" value="Genomic_DNA"/>
</dbReference>
<evidence type="ECO:0000256" key="2">
    <source>
        <dbReference type="ARBA" id="ARBA00006577"/>
    </source>
</evidence>
<evidence type="ECO:0000313" key="8">
    <source>
        <dbReference type="EMBL" id="SDC90335.1"/>
    </source>
</evidence>
<evidence type="ECO:0000256" key="3">
    <source>
        <dbReference type="ARBA" id="ARBA00023110"/>
    </source>
</evidence>
<accession>A0A1G6QF99</accession>
<dbReference type="InterPro" id="IPR001179">
    <property type="entry name" value="PPIase_FKBP_dom"/>
</dbReference>
<dbReference type="EC" id="5.2.1.8" evidence="6"/>
<comment type="catalytic activity">
    <reaction evidence="1 5 6">
        <text>[protein]-peptidylproline (omega=180) = [protein]-peptidylproline (omega=0)</text>
        <dbReference type="Rhea" id="RHEA:16237"/>
        <dbReference type="Rhea" id="RHEA-COMP:10747"/>
        <dbReference type="Rhea" id="RHEA-COMP:10748"/>
        <dbReference type="ChEBI" id="CHEBI:83833"/>
        <dbReference type="ChEBI" id="CHEBI:83834"/>
        <dbReference type="EC" id="5.2.1.8"/>
    </reaction>
</comment>
<dbReference type="Gene3D" id="3.10.50.40">
    <property type="match status" value="2"/>
</dbReference>
<dbReference type="GO" id="GO:0003755">
    <property type="term" value="F:peptidyl-prolyl cis-trans isomerase activity"/>
    <property type="evidence" value="ECO:0007669"/>
    <property type="project" value="UniProtKB-UniRule"/>
</dbReference>
<keyword evidence="9" id="KW-1185">Reference proteome</keyword>
<gene>
    <name evidence="8" type="ORF">SAMN05216323_106018</name>
</gene>
<keyword evidence="4 5" id="KW-0413">Isomerase</keyword>
<name>A0A1G6QF99_9BACT</name>
<dbReference type="Proteomes" id="UP000199452">
    <property type="component" value="Unassembled WGS sequence"/>
</dbReference>
<evidence type="ECO:0000256" key="1">
    <source>
        <dbReference type="ARBA" id="ARBA00000971"/>
    </source>
</evidence>
<evidence type="ECO:0000259" key="7">
    <source>
        <dbReference type="PROSITE" id="PS50059"/>
    </source>
</evidence>
<evidence type="ECO:0000256" key="5">
    <source>
        <dbReference type="PROSITE-ProRule" id="PRU00277"/>
    </source>
</evidence>
<evidence type="ECO:0000313" key="9">
    <source>
        <dbReference type="Proteomes" id="UP000199452"/>
    </source>
</evidence>
<evidence type="ECO:0000256" key="4">
    <source>
        <dbReference type="ARBA" id="ARBA00023235"/>
    </source>
</evidence>
<dbReference type="InterPro" id="IPR046357">
    <property type="entry name" value="PPIase_dom_sf"/>
</dbReference>
<comment type="similarity">
    <text evidence="2 6">Belongs to the FKBP-type PPIase family.</text>
</comment>
<feature type="domain" description="PPIase FKBP-type" evidence="7">
    <location>
        <begin position="216"/>
        <end position="314"/>
    </location>
</feature>
<dbReference type="OrthoDB" id="9814548at2"/>
<protein>
    <recommendedName>
        <fullName evidence="6">Peptidyl-prolyl cis-trans isomerase</fullName>
        <ecNumber evidence="6">5.2.1.8</ecNumber>
    </recommendedName>
</protein>
<dbReference type="AlphaFoldDB" id="A0A1G6QF99"/>
<proteinExistence type="inferred from homology"/>
<dbReference type="SUPFAM" id="SSF54534">
    <property type="entry name" value="FKBP-like"/>
    <property type="match status" value="2"/>
</dbReference>
<evidence type="ECO:0000256" key="6">
    <source>
        <dbReference type="RuleBase" id="RU003915"/>
    </source>
</evidence>
<dbReference type="RefSeq" id="WP_092439946.1">
    <property type="nucleotide sequence ID" value="NZ_FMYP01000060.1"/>
</dbReference>